<feature type="non-terminal residue" evidence="4">
    <location>
        <position position="1"/>
    </location>
</feature>
<dbReference type="Proteomes" id="UP001151699">
    <property type="component" value="Chromosome A"/>
</dbReference>
<feature type="compositionally biased region" description="Polar residues" evidence="2">
    <location>
        <begin position="1"/>
        <end position="19"/>
    </location>
</feature>
<evidence type="ECO:0000259" key="3">
    <source>
        <dbReference type="Pfam" id="PF18293"/>
    </source>
</evidence>
<evidence type="ECO:0000256" key="1">
    <source>
        <dbReference type="ARBA" id="ARBA00007950"/>
    </source>
</evidence>
<dbReference type="PANTHER" id="PTHR22922">
    <property type="entry name" value="GPI-ANCHORED PROTEIN P137"/>
    <property type="match status" value="1"/>
</dbReference>
<feature type="region of interest" description="Disordered" evidence="2">
    <location>
        <begin position="1"/>
        <end position="20"/>
    </location>
</feature>
<dbReference type="AlphaFoldDB" id="A0A9Q0S7Z0"/>
<evidence type="ECO:0000313" key="5">
    <source>
        <dbReference type="Proteomes" id="UP001151699"/>
    </source>
</evidence>
<keyword evidence="5" id="KW-1185">Reference proteome</keyword>
<proteinExistence type="inferred from homology"/>
<sequence length="331" mass="36788">MPSASTNVKVEKNQSSNANAAEIVDNNKNGFDGNSAIGQVYNAIAHKIRNLEKRKSKLESYRDTEKSGKELSNDQKVAVSKYNEVTQNLEFAREFQKQIFQIATVSEKELKKKQKKDETAKRQNEANKIREVLVIQDTLTLLTDNDIREDFLNGKNGACQLEKNELDILDKFQSEVVPKHPGSPDDIPFRTAVQKSADHLLMTIDGKPKEFGESKYSDIKNIFKNIQKSGYFDKAAQPPVLEPEETSAETETASDFHEAPAAANLPVPTFPPQPHLLPTQAPQIVQQVSIVPSIGPLVGLPRVNAPPIPATGQIHQHLVDVQAVEQGYFKN</sequence>
<dbReference type="GO" id="GO:0005737">
    <property type="term" value="C:cytoplasm"/>
    <property type="evidence" value="ECO:0007669"/>
    <property type="project" value="TreeGrafter"/>
</dbReference>
<protein>
    <submittedName>
        <fullName evidence="4">Caprin like</fullName>
    </submittedName>
</protein>
<feature type="domain" description="Caprin-1 dimerization" evidence="3">
    <location>
        <begin position="115"/>
        <end position="233"/>
    </location>
</feature>
<dbReference type="OrthoDB" id="10062814at2759"/>
<name>A0A9Q0S7Z0_9DIPT</name>
<reference evidence="4" key="1">
    <citation type="submission" date="2022-07" db="EMBL/GenBank/DDBJ databases">
        <authorList>
            <person name="Trinca V."/>
            <person name="Uliana J.V.C."/>
            <person name="Torres T.T."/>
            <person name="Ward R.J."/>
            <person name="Monesi N."/>
        </authorList>
    </citation>
    <scope>NUCLEOTIDE SEQUENCE</scope>
    <source>
        <strain evidence="4">HSMRA1968</strain>
        <tissue evidence="4">Whole embryos</tissue>
    </source>
</reference>
<dbReference type="InterPro" id="IPR028816">
    <property type="entry name" value="Caprin"/>
</dbReference>
<dbReference type="Pfam" id="PF18293">
    <property type="entry name" value="Caprin-1_dimer"/>
    <property type="match status" value="1"/>
</dbReference>
<dbReference type="GO" id="GO:0003723">
    <property type="term" value="F:RNA binding"/>
    <property type="evidence" value="ECO:0007669"/>
    <property type="project" value="TreeGrafter"/>
</dbReference>
<dbReference type="PANTHER" id="PTHR22922:SF19">
    <property type="entry name" value="CAPRIN HOMOLOG"/>
    <property type="match status" value="1"/>
</dbReference>
<dbReference type="InterPro" id="IPR041637">
    <property type="entry name" value="Caprin-1_dimer"/>
</dbReference>
<comment type="similarity">
    <text evidence="1">Belongs to the caprin family.</text>
</comment>
<organism evidence="4 5">
    <name type="scientific">Pseudolycoriella hygida</name>
    <dbReference type="NCBI Taxonomy" id="35572"/>
    <lineage>
        <taxon>Eukaryota</taxon>
        <taxon>Metazoa</taxon>
        <taxon>Ecdysozoa</taxon>
        <taxon>Arthropoda</taxon>
        <taxon>Hexapoda</taxon>
        <taxon>Insecta</taxon>
        <taxon>Pterygota</taxon>
        <taxon>Neoptera</taxon>
        <taxon>Endopterygota</taxon>
        <taxon>Diptera</taxon>
        <taxon>Nematocera</taxon>
        <taxon>Sciaroidea</taxon>
        <taxon>Sciaridae</taxon>
        <taxon>Pseudolycoriella</taxon>
    </lineage>
</organism>
<accession>A0A9Q0S7Z0</accession>
<evidence type="ECO:0000313" key="4">
    <source>
        <dbReference type="EMBL" id="KAJ6646600.1"/>
    </source>
</evidence>
<dbReference type="EMBL" id="WJQU01000001">
    <property type="protein sequence ID" value="KAJ6646600.1"/>
    <property type="molecule type" value="Genomic_DNA"/>
</dbReference>
<evidence type="ECO:0000256" key="2">
    <source>
        <dbReference type="SAM" id="MobiDB-lite"/>
    </source>
</evidence>
<comment type="caution">
    <text evidence="4">The sequence shown here is derived from an EMBL/GenBank/DDBJ whole genome shotgun (WGS) entry which is preliminary data.</text>
</comment>
<gene>
    <name evidence="4" type="primary">Capr</name>
    <name evidence="4" type="ORF">Bhyg_01813</name>
</gene>